<dbReference type="PANTHER" id="PTHR38137">
    <property type="entry name" value="PRC-BARREL DOMAIN PROTEIN"/>
    <property type="match status" value="1"/>
</dbReference>
<dbReference type="EMBL" id="CP011266">
    <property type="protein sequence ID" value="ALT68347.1"/>
    <property type="molecule type" value="Genomic_DNA"/>
</dbReference>
<proteinExistence type="predicted"/>
<dbReference type="InterPro" id="IPR027275">
    <property type="entry name" value="PRC-brl_dom"/>
</dbReference>
<evidence type="ECO:0000313" key="3">
    <source>
        <dbReference type="EMBL" id="ALT68347.1"/>
    </source>
</evidence>
<feature type="compositionally biased region" description="Basic and acidic residues" evidence="1">
    <location>
        <begin position="130"/>
        <end position="141"/>
    </location>
</feature>
<dbReference type="PATRIC" id="fig|230361.4.peg.571"/>
<dbReference type="OrthoDB" id="68960at2157"/>
<dbReference type="PANTHER" id="PTHR38137:SF1">
    <property type="entry name" value="PRC-BARREL DOMAIN-CONTAINING PROTEIN"/>
    <property type="match status" value="1"/>
</dbReference>
<evidence type="ECO:0000313" key="4">
    <source>
        <dbReference type="Proteomes" id="UP000067738"/>
    </source>
</evidence>
<reference evidence="3 4" key="1">
    <citation type="submission" date="2015-04" db="EMBL/GenBank/DDBJ databases">
        <title>The complete genome sequence of the rumen methanogen Methanobrevibacter millerae SM9.</title>
        <authorList>
            <person name="Leahy S.C."/>
            <person name="Kelly W.J."/>
            <person name="Pacheco D.M."/>
            <person name="Li D."/>
            <person name="Altermann E."/>
            <person name="Attwood G.T."/>
        </authorList>
    </citation>
    <scope>NUCLEOTIDE SEQUENCE [LARGE SCALE GENOMIC DNA]</scope>
    <source>
        <strain evidence="3 4">SM9</strain>
    </source>
</reference>
<dbReference type="RefSeq" id="WP_058738675.1">
    <property type="nucleotide sequence ID" value="NZ_CP011266.1"/>
</dbReference>
<dbReference type="Pfam" id="PF05239">
    <property type="entry name" value="PRC"/>
    <property type="match status" value="1"/>
</dbReference>
<evidence type="ECO:0000256" key="1">
    <source>
        <dbReference type="SAM" id="MobiDB-lite"/>
    </source>
</evidence>
<feature type="domain" description="PRC-barrel" evidence="2">
    <location>
        <begin position="2"/>
        <end position="41"/>
    </location>
</feature>
<dbReference type="Proteomes" id="UP000067738">
    <property type="component" value="Chromosome"/>
</dbReference>
<dbReference type="KEGG" id="mmil:sm9_0548"/>
<organism evidence="3 4">
    <name type="scientific">Methanobrevibacter millerae</name>
    <dbReference type="NCBI Taxonomy" id="230361"/>
    <lineage>
        <taxon>Archaea</taxon>
        <taxon>Methanobacteriati</taxon>
        <taxon>Methanobacteriota</taxon>
        <taxon>Methanomada group</taxon>
        <taxon>Methanobacteria</taxon>
        <taxon>Methanobacteriales</taxon>
        <taxon>Methanobacteriaceae</taxon>
        <taxon>Methanobrevibacter</taxon>
    </lineage>
</organism>
<sequence>MVEVSNLRNLSIYTNTGHYVGQVEDIVLNIRLGTISKLQVRAVEPERKQIGLLDNIKGAFQGIPEENVGARSFQQDLLTVDFDKVQAIGDIMLINPRDIKKVNPEPPMPDTVAPNHAPQQPPKPETQPQFEDKPNFGSERL</sequence>
<evidence type="ECO:0000259" key="2">
    <source>
        <dbReference type="Pfam" id="PF05239"/>
    </source>
</evidence>
<dbReference type="AlphaFoldDB" id="A0A0U3CEU7"/>
<name>A0A0U3CEU7_9EURY</name>
<keyword evidence="4" id="KW-1185">Reference proteome</keyword>
<gene>
    <name evidence="3" type="ORF">sm9_0548</name>
</gene>
<accession>A0A0U3CEU7</accession>
<dbReference type="InterPro" id="IPR011033">
    <property type="entry name" value="PRC_barrel-like_sf"/>
</dbReference>
<dbReference type="SUPFAM" id="SSF50346">
    <property type="entry name" value="PRC-barrel domain"/>
    <property type="match status" value="1"/>
</dbReference>
<feature type="region of interest" description="Disordered" evidence="1">
    <location>
        <begin position="96"/>
        <end position="141"/>
    </location>
</feature>
<dbReference type="Gene3D" id="2.30.30.240">
    <property type="entry name" value="PRC-barrel domain"/>
    <property type="match status" value="1"/>
</dbReference>
<protein>
    <recommendedName>
        <fullName evidence="2">PRC-barrel domain-containing protein</fullName>
    </recommendedName>
</protein>
<dbReference type="GeneID" id="26735524"/>